<organism evidence="2 3">
    <name type="scientific">Parabacteroides gordonii MS-1 = DSM 23371</name>
    <dbReference type="NCBI Taxonomy" id="1203610"/>
    <lineage>
        <taxon>Bacteria</taxon>
        <taxon>Pseudomonadati</taxon>
        <taxon>Bacteroidota</taxon>
        <taxon>Bacteroidia</taxon>
        <taxon>Bacteroidales</taxon>
        <taxon>Tannerellaceae</taxon>
        <taxon>Parabacteroides</taxon>
    </lineage>
</organism>
<dbReference type="STRING" id="1203610.HMPREF1536_04550"/>
<dbReference type="Proteomes" id="UP000033035">
    <property type="component" value="Unassembled WGS sequence"/>
</dbReference>
<accession>A0A0F5IV99</accession>
<evidence type="ECO:0000256" key="1">
    <source>
        <dbReference type="SAM" id="Phobius"/>
    </source>
</evidence>
<dbReference type="PATRIC" id="fig|1203610.3.peg.4638"/>
<evidence type="ECO:0000313" key="3">
    <source>
        <dbReference type="Proteomes" id="UP000033035"/>
    </source>
</evidence>
<keyword evidence="1" id="KW-0812">Transmembrane</keyword>
<protein>
    <submittedName>
        <fullName evidence="2">Uncharacterized protein</fullName>
    </submittedName>
</protein>
<dbReference type="AlphaFoldDB" id="A0A0F5IV99"/>
<comment type="caution">
    <text evidence="2">The sequence shown here is derived from an EMBL/GenBank/DDBJ whole genome shotgun (WGS) entry which is preliminary data.</text>
</comment>
<feature type="transmembrane region" description="Helical" evidence="1">
    <location>
        <begin position="21"/>
        <end position="38"/>
    </location>
</feature>
<reference evidence="2 3" key="1">
    <citation type="submission" date="2013-04" db="EMBL/GenBank/DDBJ databases">
        <title>The Genome Sequence of Parabacteroides gordonii DSM 23371.</title>
        <authorList>
            <consortium name="The Broad Institute Genomics Platform"/>
            <person name="Earl A."/>
            <person name="Ward D."/>
            <person name="Feldgarden M."/>
            <person name="Gevers D."/>
            <person name="Martens E."/>
            <person name="Sakamoto M."/>
            <person name="Benno Y."/>
            <person name="Suzuki N."/>
            <person name="Matsunaga N."/>
            <person name="Koshihara K."/>
            <person name="Seki M."/>
            <person name="Komiya H."/>
            <person name="Walker B."/>
            <person name="Young S."/>
            <person name="Zeng Q."/>
            <person name="Gargeya S."/>
            <person name="Fitzgerald M."/>
            <person name="Haas B."/>
            <person name="Abouelleil A."/>
            <person name="Allen A.W."/>
            <person name="Alvarado L."/>
            <person name="Arachchi H.M."/>
            <person name="Berlin A.M."/>
            <person name="Chapman S.B."/>
            <person name="Gainer-Dewar J."/>
            <person name="Goldberg J."/>
            <person name="Griggs A."/>
            <person name="Gujja S."/>
            <person name="Hansen M."/>
            <person name="Howarth C."/>
            <person name="Imamovic A."/>
            <person name="Ireland A."/>
            <person name="Larimer J."/>
            <person name="McCowan C."/>
            <person name="Murphy C."/>
            <person name="Pearson M."/>
            <person name="Poon T.W."/>
            <person name="Priest M."/>
            <person name="Roberts A."/>
            <person name="Saif S."/>
            <person name="Shea T."/>
            <person name="Sisk P."/>
            <person name="Sykes S."/>
            <person name="Wortman J."/>
            <person name="Nusbaum C."/>
            <person name="Birren B."/>
        </authorList>
    </citation>
    <scope>NUCLEOTIDE SEQUENCE [LARGE SCALE GENOMIC DNA]</scope>
    <source>
        <strain evidence="2 3">MS-1</strain>
    </source>
</reference>
<name>A0A0F5IV99_9BACT</name>
<proteinExistence type="predicted"/>
<gene>
    <name evidence="2" type="ORF">HMPREF1536_04550</name>
</gene>
<keyword evidence="1" id="KW-0472">Membrane</keyword>
<dbReference type="EMBL" id="AQHW01000025">
    <property type="protein sequence ID" value="KKB49486.1"/>
    <property type="molecule type" value="Genomic_DNA"/>
</dbReference>
<keyword evidence="1" id="KW-1133">Transmembrane helix</keyword>
<evidence type="ECO:0000313" key="2">
    <source>
        <dbReference type="EMBL" id="KKB49486.1"/>
    </source>
</evidence>
<dbReference type="HOGENOM" id="CLU_3273941_0_0_10"/>
<keyword evidence="3" id="KW-1185">Reference proteome</keyword>
<sequence>MHISEMTVSEQWKGKLNSRKFYRHKNYLLFLLCPIFAAQEK</sequence>